<reference evidence="2" key="1">
    <citation type="journal article" date="2019" name="Int. J. Syst. Evol. Microbiol.">
        <title>The Global Catalogue of Microorganisms (GCM) 10K type strain sequencing project: providing services to taxonomists for standard genome sequencing and annotation.</title>
        <authorList>
            <consortium name="The Broad Institute Genomics Platform"/>
            <consortium name="The Broad Institute Genome Sequencing Center for Infectious Disease"/>
            <person name="Wu L."/>
            <person name="Ma J."/>
        </authorList>
    </citation>
    <scope>NUCLEOTIDE SEQUENCE [LARGE SCALE GENOMIC DNA]</scope>
    <source>
        <strain evidence="2">JCM 17068</strain>
    </source>
</reference>
<dbReference type="InterPro" id="IPR008969">
    <property type="entry name" value="CarboxyPept-like_regulatory"/>
</dbReference>
<evidence type="ECO:0000313" key="2">
    <source>
        <dbReference type="Proteomes" id="UP001500426"/>
    </source>
</evidence>
<comment type="caution">
    <text evidence="1">The sequence shown here is derived from an EMBL/GenBank/DDBJ whole genome shotgun (WGS) entry which is preliminary data.</text>
</comment>
<dbReference type="SUPFAM" id="SSF49464">
    <property type="entry name" value="Carboxypeptidase regulatory domain-like"/>
    <property type="match status" value="1"/>
</dbReference>
<dbReference type="Proteomes" id="UP001500426">
    <property type="component" value="Unassembled WGS sequence"/>
</dbReference>
<organism evidence="1 2">
    <name type="scientific">Flavobacterium chungnamense</name>
    <dbReference type="NCBI Taxonomy" id="706182"/>
    <lineage>
        <taxon>Bacteria</taxon>
        <taxon>Pseudomonadati</taxon>
        <taxon>Bacteroidota</taxon>
        <taxon>Flavobacteriia</taxon>
        <taxon>Flavobacteriales</taxon>
        <taxon>Flavobacteriaceae</taxon>
        <taxon>Flavobacterium</taxon>
    </lineage>
</organism>
<dbReference type="EMBL" id="BAABCS010000015">
    <property type="protein sequence ID" value="GAA4049893.1"/>
    <property type="molecule type" value="Genomic_DNA"/>
</dbReference>
<sequence>MQLSNGQVTPASKKINGKVTADYNDLESIYIVNLKTEKSTLTERGGYFSINASVGDTLMFTAVQFKSVKIALKEEDFNKELLFVKMETFIRVLDEVKINEYKDINAVSLGIISSKTKHYTPAERKLHEATTGSGLVPLNPILNAITGRTKQLKKEVEVEKKETMLSKIENLYEAEYFTETLKIPKDFVKGFQYYIVEDAKFVEALKAKNKTMATFIMNELAVTYKELIAVKP</sequence>
<accession>A0ABP7UQH0</accession>
<evidence type="ECO:0008006" key="3">
    <source>
        <dbReference type="Google" id="ProtNLM"/>
    </source>
</evidence>
<protein>
    <recommendedName>
        <fullName evidence="3">Carboxypeptidase-like regulatory domain-containing protein</fullName>
    </recommendedName>
</protein>
<keyword evidence="2" id="KW-1185">Reference proteome</keyword>
<evidence type="ECO:0000313" key="1">
    <source>
        <dbReference type="EMBL" id="GAA4049893.1"/>
    </source>
</evidence>
<gene>
    <name evidence="1" type="ORF">GCM10022388_14760</name>
</gene>
<name>A0ABP7UQH0_9FLAO</name>
<proteinExistence type="predicted"/>